<evidence type="ECO:0000256" key="2">
    <source>
        <dbReference type="SAM" id="Phobius"/>
    </source>
</evidence>
<dbReference type="Proteomes" id="UP000585474">
    <property type="component" value="Unassembled WGS sequence"/>
</dbReference>
<dbReference type="PANTHER" id="PTHR33098:SF71">
    <property type="entry name" value="HYDROXYPROLINE-RICH GLYCOPROTEIN FAMILY PROTEIN"/>
    <property type="match status" value="1"/>
</dbReference>
<organism evidence="3 4">
    <name type="scientific">Actinidia rufa</name>
    <dbReference type="NCBI Taxonomy" id="165716"/>
    <lineage>
        <taxon>Eukaryota</taxon>
        <taxon>Viridiplantae</taxon>
        <taxon>Streptophyta</taxon>
        <taxon>Embryophyta</taxon>
        <taxon>Tracheophyta</taxon>
        <taxon>Spermatophyta</taxon>
        <taxon>Magnoliopsida</taxon>
        <taxon>eudicotyledons</taxon>
        <taxon>Gunneridae</taxon>
        <taxon>Pentapetalae</taxon>
        <taxon>asterids</taxon>
        <taxon>Ericales</taxon>
        <taxon>Actinidiaceae</taxon>
        <taxon>Actinidia</taxon>
    </lineage>
</organism>
<reference evidence="3 4" key="1">
    <citation type="submission" date="2019-07" db="EMBL/GenBank/DDBJ databases">
        <title>De Novo Assembly of kiwifruit Actinidia rufa.</title>
        <authorList>
            <person name="Sugita-Konishi S."/>
            <person name="Sato K."/>
            <person name="Mori E."/>
            <person name="Abe Y."/>
            <person name="Kisaki G."/>
            <person name="Hamano K."/>
            <person name="Suezawa K."/>
            <person name="Otani M."/>
            <person name="Fukuda T."/>
            <person name="Manabe T."/>
            <person name="Gomi K."/>
            <person name="Tabuchi M."/>
            <person name="Akimitsu K."/>
            <person name="Kataoka I."/>
        </authorList>
    </citation>
    <scope>NUCLEOTIDE SEQUENCE [LARGE SCALE GENOMIC DNA]</scope>
    <source>
        <strain evidence="4">cv. Fuchu</strain>
    </source>
</reference>
<feature type="transmembrane region" description="Helical" evidence="2">
    <location>
        <begin position="69"/>
        <end position="87"/>
    </location>
</feature>
<gene>
    <name evidence="3" type="ORF">Acr_12g0010260</name>
</gene>
<keyword evidence="2" id="KW-0472">Membrane</keyword>
<dbReference type="InterPro" id="IPR008480">
    <property type="entry name" value="DUF761_pln"/>
</dbReference>
<feature type="compositionally biased region" description="Low complexity" evidence="1">
    <location>
        <begin position="549"/>
        <end position="561"/>
    </location>
</feature>
<dbReference type="EMBL" id="BJWL01000012">
    <property type="protein sequence ID" value="GFY98485.1"/>
    <property type="molecule type" value="Genomic_DNA"/>
</dbReference>
<feature type="region of interest" description="Disordered" evidence="1">
    <location>
        <begin position="128"/>
        <end position="151"/>
    </location>
</feature>
<feature type="compositionally biased region" description="Pro residues" evidence="1">
    <location>
        <begin position="328"/>
        <end position="339"/>
    </location>
</feature>
<dbReference type="AlphaFoldDB" id="A0A7J0FIG4"/>
<evidence type="ECO:0000313" key="4">
    <source>
        <dbReference type="Proteomes" id="UP000585474"/>
    </source>
</evidence>
<evidence type="ECO:0000256" key="1">
    <source>
        <dbReference type="SAM" id="MobiDB-lite"/>
    </source>
</evidence>
<feature type="region of interest" description="Disordered" evidence="1">
    <location>
        <begin position="200"/>
        <end position="521"/>
    </location>
</feature>
<feature type="compositionally biased region" description="Pro residues" evidence="1">
    <location>
        <begin position="210"/>
        <end position="228"/>
    </location>
</feature>
<dbReference type="OrthoDB" id="1929225at2759"/>
<feature type="compositionally biased region" description="Pro residues" evidence="1">
    <location>
        <begin position="398"/>
        <end position="409"/>
    </location>
</feature>
<feature type="transmembrane region" description="Helical" evidence="2">
    <location>
        <begin position="27"/>
        <end position="49"/>
    </location>
</feature>
<feature type="region of interest" description="Disordered" evidence="1">
    <location>
        <begin position="598"/>
        <end position="626"/>
    </location>
</feature>
<evidence type="ECO:0000313" key="3">
    <source>
        <dbReference type="EMBL" id="GFY98485.1"/>
    </source>
</evidence>
<feature type="compositionally biased region" description="Basic residues" evidence="1">
    <location>
        <begin position="344"/>
        <end position="355"/>
    </location>
</feature>
<comment type="caution">
    <text evidence="3">The sequence shown here is derived from an EMBL/GenBank/DDBJ whole genome shotgun (WGS) entry which is preliminary data.</text>
</comment>
<feature type="region of interest" description="Disordered" evidence="1">
    <location>
        <begin position="533"/>
        <end position="577"/>
    </location>
</feature>
<proteinExistence type="predicted"/>
<feature type="compositionally biased region" description="Basic residues" evidence="1">
    <location>
        <begin position="300"/>
        <end position="309"/>
    </location>
</feature>
<accession>A0A7J0FIG4</accession>
<keyword evidence="2" id="KW-0812">Transmembrane</keyword>
<keyword evidence="2" id="KW-1133">Transmembrane helix</keyword>
<feature type="compositionally biased region" description="Basic and acidic residues" evidence="1">
    <location>
        <begin position="268"/>
        <end position="282"/>
    </location>
</feature>
<protein>
    <submittedName>
        <fullName evidence="3">Hydroxyproline-rich glycoprotein family protein</fullName>
    </submittedName>
</protein>
<keyword evidence="4" id="KW-1185">Reference proteome</keyword>
<feature type="compositionally biased region" description="Pro residues" evidence="1">
    <location>
        <begin position="359"/>
        <end position="374"/>
    </location>
</feature>
<feature type="compositionally biased region" description="Pro residues" evidence="1">
    <location>
        <begin position="506"/>
        <end position="516"/>
    </location>
</feature>
<dbReference type="PANTHER" id="PTHR33098">
    <property type="entry name" value="COTTON FIBER (DUF761)"/>
    <property type="match status" value="1"/>
</dbReference>
<name>A0A7J0FIG4_9ERIC</name>
<sequence>MEGDSPPIWPQPSAAFLRPRRRPPQPIIDPVVLIILLPVFALLIIFFLVPSFVSHTSHILRPNSVKKSWDSLIILLVIFAILCGVFARKNDDASADDQNNANASFVDKSQPAGSRQWYEYSDRRMEDNSLATGGGRLRRNSSSYPDLRQAPEWETSGSQVRFFDDFGVNMYRSSPASDYGYRRSWRSEAARDAADIKVIPVDTFEVRPSRQPPPPPKSPAPPPPPPPVNSKLRQASWSVPRGKHGEFEFEQSRSPPTPQPPPVAAMLHRSEEKKLSRSDRKSSGSAKEIASAIANSLYSQRKRKRKQTTRTRNIYEDSNHSPPISHSAPPPPPPPPPPSVFHNLFRKGTKSKRVHSVPAPAPAPPPPPPPPPPRSMFNNIFKSGSKSKRFHNQSVSTQPPPPPPPPPPSVFDNLFRSGGKSKRFQSVSTPPPPPPPLSLFNNIFKTGSRSKHFHSVATPPRPPPPAPDSSRRRNRTTTGRPPLPSKASSYYGRDENVNSGAQSPLIPIPPPPPPFSMPAAKFDARGDFVRIRSAHSSRCSSPDLEDVDLSSSKNSSDLNGGDQVGLGPVTCPSPDVNMKADSFIARLKDEWRLEKMNSMREKQPMGSGPIPATRANKKRSPDMNWVMTHKKRPIWFSFKNNS</sequence>
<dbReference type="Pfam" id="PF05553">
    <property type="entry name" value="DUF761"/>
    <property type="match status" value="1"/>
</dbReference>